<dbReference type="Proteomes" id="UP001211065">
    <property type="component" value="Unassembled WGS sequence"/>
</dbReference>
<evidence type="ECO:0000256" key="2">
    <source>
        <dbReference type="ARBA" id="ARBA00022679"/>
    </source>
</evidence>
<keyword evidence="4 9" id="KW-0418">Kinase</keyword>
<evidence type="ECO:0000256" key="3">
    <source>
        <dbReference type="ARBA" id="ARBA00022741"/>
    </source>
</evidence>
<dbReference type="SMART" id="SM00220">
    <property type="entry name" value="S_TKc"/>
    <property type="match status" value="1"/>
</dbReference>
<evidence type="ECO:0000313" key="10">
    <source>
        <dbReference type="Proteomes" id="UP001211065"/>
    </source>
</evidence>
<dbReference type="PROSITE" id="PS00107">
    <property type="entry name" value="PROTEIN_KINASE_ATP"/>
    <property type="match status" value="1"/>
</dbReference>
<evidence type="ECO:0000256" key="1">
    <source>
        <dbReference type="ARBA" id="ARBA00022527"/>
    </source>
</evidence>
<keyword evidence="5 6" id="KW-0067">ATP-binding</keyword>
<feature type="region of interest" description="Disordered" evidence="7">
    <location>
        <begin position="1"/>
        <end position="63"/>
    </location>
</feature>
<dbReference type="SUPFAM" id="SSF56112">
    <property type="entry name" value="Protein kinase-like (PK-like)"/>
    <property type="match status" value="1"/>
</dbReference>
<dbReference type="Gene3D" id="1.10.510.10">
    <property type="entry name" value="Transferase(Phosphotransferase) domain 1"/>
    <property type="match status" value="2"/>
</dbReference>
<name>A0AAD5U722_9FUNG</name>
<proteinExistence type="predicted"/>
<feature type="compositionally biased region" description="Polar residues" evidence="7">
    <location>
        <begin position="13"/>
        <end position="33"/>
    </location>
</feature>
<keyword evidence="10" id="KW-1185">Reference proteome</keyword>
<keyword evidence="2" id="KW-0808">Transferase</keyword>
<dbReference type="AlphaFoldDB" id="A0AAD5U722"/>
<evidence type="ECO:0000256" key="4">
    <source>
        <dbReference type="ARBA" id="ARBA00022777"/>
    </source>
</evidence>
<reference evidence="9" key="1">
    <citation type="submission" date="2020-05" db="EMBL/GenBank/DDBJ databases">
        <title>Phylogenomic resolution of chytrid fungi.</title>
        <authorList>
            <person name="Stajich J.E."/>
            <person name="Amses K."/>
            <person name="Simmons R."/>
            <person name="Seto K."/>
            <person name="Myers J."/>
            <person name="Bonds A."/>
            <person name="Quandt C.A."/>
            <person name="Barry K."/>
            <person name="Liu P."/>
            <person name="Grigoriev I."/>
            <person name="Longcore J.E."/>
            <person name="James T.Y."/>
        </authorList>
    </citation>
    <scope>NUCLEOTIDE SEQUENCE</scope>
    <source>
        <strain evidence="9">JEL0476</strain>
    </source>
</reference>
<evidence type="ECO:0000313" key="9">
    <source>
        <dbReference type="EMBL" id="KAJ3223669.1"/>
    </source>
</evidence>
<feature type="domain" description="Protein kinase" evidence="8">
    <location>
        <begin position="247"/>
        <end position="576"/>
    </location>
</feature>
<dbReference type="InterPro" id="IPR011009">
    <property type="entry name" value="Kinase-like_dom_sf"/>
</dbReference>
<dbReference type="PROSITE" id="PS50011">
    <property type="entry name" value="PROTEIN_KINASE_DOM"/>
    <property type="match status" value="1"/>
</dbReference>
<dbReference type="EMBL" id="JADGJW010000121">
    <property type="protein sequence ID" value="KAJ3223669.1"/>
    <property type="molecule type" value="Genomic_DNA"/>
</dbReference>
<comment type="caution">
    <text evidence="9">The sequence shown here is derived from an EMBL/GenBank/DDBJ whole genome shotgun (WGS) entry which is preliminary data.</text>
</comment>
<evidence type="ECO:0000256" key="7">
    <source>
        <dbReference type="SAM" id="MobiDB-lite"/>
    </source>
</evidence>
<evidence type="ECO:0000256" key="5">
    <source>
        <dbReference type="ARBA" id="ARBA00022840"/>
    </source>
</evidence>
<sequence length="659" mass="75037">MEKRERSAFKKVATNSHNFSPLKTFNSQSSNLQKPYFNNFQNHSSSQNSLNPSILSSNLPNNNPQQKVLLKQLNPIVTVSNQLTPNSFSTKGPLDFGSSTRNTLSRRLYSQPKTQVPTIPICSPLIKLTKHLVLTYENLNKTYYAKLIAKKKEADIDDYSRQTTRKNKSIDTCFYSYSHDKRYKLSTSNLLNHTCDDNTILNNNIQNCNPHLNSTVNTNNVNDLVGPCDDQNDDYIIRPGEVWGNRFTVIKILGKGSFGQVVEAHVRGSTEKVAIKIVKNRKSFFKQALNEIKLLEHLNLRDMDDSKFIVRMKGFFLHKNHACIVYELLSQNLYELLHAGNFKGVSLSLVRNFAFQLLTALSFFNRKDVNVIHCDLKPENSCFYSEKVYINHLKNVGLMRNSGIYIPAVKIIGLPYSGAIDIWSLGCILIELLCGEPLCNGRSEHDQMTKICDVLEKIPTKKMLDAGSQQKVSKMFNKVAKRKKYNISSYSEVCESNITYDDEWEYELVPNQGYTPSRRNVKSIIMKKYENSIVDERWSGNSLSDYFKFLDFVQLMLKLDPSERTTPEQALTHPFFRQSVDVGTNTDLITEFSTIVGCGGMVGNSPMNSKTSTTSRSYYEFLNINKSNNEKSPSVLKGFDEGLFIGNVKVKHQSTSMMY</sequence>
<accession>A0AAD5U722</accession>
<dbReference type="PANTHER" id="PTHR24058:SF28">
    <property type="entry name" value="SERINE_THREONINE-PROTEIN KINASE MINIBRAIN"/>
    <property type="match status" value="1"/>
</dbReference>
<feature type="compositionally biased region" description="Low complexity" evidence="7">
    <location>
        <begin position="38"/>
        <end position="63"/>
    </location>
</feature>
<dbReference type="InterPro" id="IPR017441">
    <property type="entry name" value="Protein_kinase_ATP_BS"/>
</dbReference>
<dbReference type="Gene3D" id="3.30.200.20">
    <property type="entry name" value="Phosphorylase Kinase, domain 1"/>
    <property type="match status" value="1"/>
</dbReference>
<evidence type="ECO:0000259" key="8">
    <source>
        <dbReference type="PROSITE" id="PS50011"/>
    </source>
</evidence>
<protein>
    <submittedName>
        <fullName evidence="9">Dual specificity tyrosine-phosphorylation-regulated kinase 1A</fullName>
    </submittedName>
</protein>
<keyword evidence="3 6" id="KW-0547">Nucleotide-binding</keyword>
<organism evidence="9 10">
    <name type="scientific">Clydaea vesicula</name>
    <dbReference type="NCBI Taxonomy" id="447962"/>
    <lineage>
        <taxon>Eukaryota</taxon>
        <taxon>Fungi</taxon>
        <taxon>Fungi incertae sedis</taxon>
        <taxon>Chytridiomycota</taxon>
        <taxon>Chytridiomycota incertae sedis</taxon>
        <taxon>Chytridiomycetes</taxon>
        <taxon>Lobulomycetales</taxon>
        <taxon>Lobulomycetaceae</taxon>
        <taxon>Clydaea</taxon>
    </lineage>
</organism>
<dbReference type="GO" id="GO:0005524">
    <property type="term" value="F:ATP binding"/>
    <property type="evidence" value="ECO:0007669"/>
    <property type="project" value="UniProtKB-UniRule"/>
</dbReference>
<dbReference type="InterPro" id="IPR050494">
    <property type="entry name" value="Ser_Thr_dual-spec_kinase"/>
</dbReference>
<evidence type="ECO:0000256" key="6">
    <source>
        <dbReference type="PROSITE-ProRule" id="PRU10141"/>
    </source>
</evidence>
<gene>
    <name evidence="9" type="primary">DYRK1A</name>
    <name evidence="9" type="ORF">HK099_000844</name>
</gene>
<feature type="binding site" evidence="6">
    <location>
        <position position="276"/>
    </location>
    <ligand>
        <name>ATP</name>
        <dbReference type="ChEBI" id="CHEBI:30616"/>
    </ligand>
</feature>
<dbReference type="PANTHER" id="PTHR24058">
    <property type="entry name" value="DUAL SPECIFICITY PROTEIN KINASE"/>
    <property type="match status" value="1"/>
</dbReference>
<dbReference type="InterPro" id="IPR000719">
    <property type="entry name" value="Prot_kinase_dom"/>
</dbReference>
<keyword evidence="1" id="KW-0723">Serine/threonine-protein kinase</keyword>
<dbReference type="GO" id="GO:0004674">
    <property type="term" value="F:protein serine/threonine kinase activity"/>
    <property type="evidence" value="ECO:0007669"/>
    <property type="project" value="UniProtKB-KW"/>
</dbReference>
<dbReference type="Pfam" id="PF00069">
    <property type="entry name" value="Pkinase"/>
    <property type="match status" value="1"/>
</dbReference>